<sequence>MATAYFFRVAGLTFAVVLPARFEASTLLPSFRPFRMDIPSDAAPVFRLTVTADTPSAELTMELLGESDNDMGHVLLFRTAAGYRLVVDYASEPGVCHTLDTDATFSRATANIQPNAQNLSTALSSMLRILFAQAVVQRGGVSVHAAAVSFGGCAYLFLGRSGTGKSTHARQWLQAFPGSHLLNDDNPVLRLSDGRLVAYGTPWSGKTPCYRNEEAPVAGIVRLQQSPANRFAALEGPSAFAALLPSCSVIRSDARLQDALHATLAGIVAAVSIGHMECRPDLEAAHVCHRGILAASASVVAARLPTKIRLNSDDAQTHIGM</sequence>
<proteinExistence type="predicted"/>
<dbReference type="SUPFAM" id="SSF53795">
    <property type="entry name" value="PEP carboxykinase-like"/>
    <property type="match status" value="1"/>
</dbReference>
<reference evidence="1" key="1">
    <citation type="submission" date="2015-06" db="EMBL/GenBank/DDBJ databases">
        <authorList>
            <person name="Joergensen T."/>
        </authorList>
    </citation>
    <scope>NUCLEOTIDE SEQUENCE</scope>
    <source>
        <strain evidence="1">RGRH0068</strain>
    </source>
</reference>
<reference evidence="1" key="2">
    <citation type="submission" date="2015-07" db="EMBL/GenBank/DDBJ databases">
        <title>Plasmids, circular viruses and viroids from rat gut.</title>
        <authorList>
            <person name="Jorgensen T.J."/>
            <person name="Hansen M.A."/>
            <person name="Xu Z."/>
            <person name="Tabak M.A."/>
            <person name="Sorensen S.J."/>
            <person name="Hansen L.H."/>
        </authorList>
    </citation>
    <scope>NUCLEOTIDE SEQUENCE</scope>
    <source>
        <strain evidence="1">RGRH0068</strain>
    </source>
</reference>
<name>A0A0H5PVP1_9ZZZZ</name>
<dbReference type="AlphaFoldDB" id="A0A0H5PVP1"/>
<evidence type="ECO:0000313" key="1">
    <source>
        <dbReference type="EMBL" id="CRY93801.1"/>
    </source>
</evidence>
<dbReference type="Gene3D" id="3.40.50.300">
    <property type="entry name" value="P-loop containing nucleotide triphosphate hydrolases"/>
    <property type="match status" value="1"/>
</dbReference>
<dbReference type="EMBL" id="LN852759">
    <property type="protein sequence ID" value="CRY93801.1"/>
    <property type="molecule type" value="Genomic_DNA"/>
</dbReference>
<accession>A0A0H5PVP1</accession>
<evidence type="ECO:0008006" key="2">
    <source>
        <dbReference type="Google" id="ProtNLM"/>
    </source>
</evidence>
<dbReference type="InterPro" id="IPR027417">
    <property type="entry name" value="P-loop_NTPase"/>
</dbReference>
<protein>
    <recommendedName>
        <fullName evidence="2">Phosphoenolpyruvate carboxykinase</fullName>
    </recommendedName>
</protein>
<organism evidence="1">
    <name type="scientific">uncultured prokaryote</name>
    <dbReference type="NCBI Taxonomy" id="198431"/>
    <lineage>
        <taxon>unclassified sequences</taxon>
        <taxon>environmental samples</taxon>
    </lineage>
</organism>